<dbReference type="Proteomes" id="UP000219621">
    <property type="component" value="Unassembled WGS sequence"/>
</dbReference>
<evidence type="ECO:0000256" key="3">
    <source>
        <dbReference type="ARBA" id="ARBA00019465"/>
    </source>
</evidence>
<accession>A0A286GMJ0</accession>
<dbReference type="AlphaFoldDB" id="A0A286GMJ0"/>
<gene>
    <name evidence="9" type="ORF">SAMN05421508_10676</name>
</gene>
<organism evidence="9 10">
    <name type="scientific">Caenispirillum bisanense</name>
    <dbReference type="NCBI Taxonomy" id="414052"/>
    <lineage>
        <taxon>Bacteria</taxon>
        <taxon>Pseudomonadati</taxon>
        <taxon>Pseudomonadota</taxon>
        <taxon>Alphaproteobacteria</taxon>
        <taxon>Rhodospirillales</taxon>
        <taxon>Novispirillaceae</taxon>
        <taxon>Caenispirillum</taxon>
    </lineage>
</organism>
<dbReference type="RefSeq" id="WP_097279854.1">
    <property type="nucleotide sequence ID" value="NZ_OCNJ01000006.1"/>
</dbReference>
<dbReference type="Gene3D" id="3.40.50.720">
    <property type="entry name" value="NAD(P)-binding Rossmann-like Domain"/>
    <property type="match status" value="1"/>
</dbReference>
<dbReference type="GO" id="GO:0005737">
    <property type="term" value="C:cytoplasm"/>
    <property type="evidence" value="ECO:0007669"/>
    <property type="project" value="TreeGrafter"/>
</dbReference>
<dbReference type="EC" id="1.1.1.169" evidence="2"/>
<dbReference type="OrthoDB" id="247668at2"/>
<reference evidence="9 10" key="1">
    <citation type="submission" date="2017-09" db="EMBL/GenBank/DDBJ databases">
        <authorList>
            <person name="Ehlers B."/>
            <person name="Leendertz F.H."/>
        </authorList>
    </citation>
    <scope>NUCLEOTIDE SEQUENCE [LARGE SCALE GENOMIC DNA]</scope>
    <source>
        <strain evidence="9 10">USBA 140</strain>
    </source>
</reference>
<dbReference type="InterPro" id="IPR008927">
    <property type="entry name" value="6-PGluconate_DH-like_C_sf"/>
</dbReference>
<comment type="catalytic activity">
    <reaction evidence="6">
        <text>(R)-pantoate + NADP(+) = 2-dehydropantoate + NADPH + H(+)</text>
        <dbReference type="Rhea" id="RHEA:16233"/>
        <dbReference type="ChEBI" id="CHEBI:11561"/>
        <dbReference type="ChEBI" id="CHEBI:15378"/>
        <dbReference type="ChEBI" id="CHEBI:15980"/>
        <dbReference type="ChEBI" id="CHEBI:57783"/>
        <dbReference type="ChEBI" id="CHEBI:58349"/>
        <dbReference type="EC" id="1.1.1.169"/>
    </reaction>
</comment>
<feature type="domain" description="Ketopantoate reductase C-terminal" evidence="8">
    <location>
        <begin position="203"/>
        <end position="324"/>
    </location>
</feature>
<dbReference type="InterPro" id="IPR013328">
    <property type="entry name" value="6PGD_dom2"/>
</dbReference>
<dbReference type="Gene3D" id="1.10.1040.10">
    <property type="entry name" value="N-(1-d-carboxylethyl)-l-norvaline Dehydrogenase, domain 2"/>
    <property type="match status" value="1"/>
</dbReference>
<sequence>MTKAPSPKVAIVGAGAIGSLLAARLTATPADLTLVARSATADVIRRDGITMISPQGRVSRVPVSVTDDPLSAGRQDIVFLCVKAHALTGALDSLGALMGPETVVVPMINGIPWWYPHGQPEPLGGCRLRSVDPDGLLERAIPADRVVGSVTWVSVEGEGPGRIHHRDDQRFIFGDPLGRRTAGVEAVVELFGLAGFQARGSLDIRTDIWTKLWGNLAFNPLSALTGATLGVLCSDPGTRSVSAQLMAEAKAVAEKLGVTFTTTIEARISMAQAVGDYRTSMLQDMEAGRRLEVDAIVRSVAELGALVGVPTPTVETVAALVEMKARQRGDGTTVQAA</sequence>
<dbReference type="FunFam" id="1.10.1040.10:FF:000017">
    <property type="entry name" value="2-dehydropantoate 2-reductase"/>
    <property type="match status" value="1"/>
</dbReference>
<dbReference type="GO" id="GO:0015940">
    <property type="term" value="P:pantothenate biosynthetic process"/>
    <property type="evidence" value="ECO:0007669"/>
    <property type="project" value="UniProtKB-UniPathway"/>
</dbReference>
<evidence type="ECO:0000259" key="7">
    <source>
        <dbReference type="Pfam" id="PF02558"/>
    </source>
</evidence>
<dbReference type="InterPro" id="IPR013332">
    <property type="entry name" value="KPR_N"/>
</dbReference>
<dbReference type="PANTHER" id="PTHR21708">
    <property type="entry name" value="PROBABLE 2-DEHYDROPANTOATE 2-REDUCTASE"/>
    <property type="match status" value="1"/>
</dbReference>
<dbReference type="InterPro" id="IPR013752">
    <property type="entry name" value="KPA_reductase"/>
</dbReference>
<dbReference type="InterPro" id="IPR036291">
    <property type="entry name" value="NAD(P)-bd_dom_sf"/>
</dbReference>
<dbReference type="Pfam" id="PF08546">
    <property type="entry name" value="ApbA_C"/>
    <property type="match status" value="1"/>
</dbReference>
<dbReference type="SUPFAM" id="SSF51735">
    <property type="entry name" value="NAD(P)-binding Rossmann-fold domains"/>
    <property type="match status" value="1"/>
</dbReference>
<dbReference type="EMBL" id="OCNJ01000006">
    <property type="protein sequence ID" value="SOD96753.1"/>
    <property type="molecule type" value="Genomic_DNA"/>
</dbReference>
<evidence type="ECO:0000256" key="4">
    <source>
        <dbReference type="ARBA" id="ARBA00022655"/>
    </source>
</evidence>
<evidence type="ECO:0000259" key="8">
    <source>
        <dbReference type="Pfam" id="PF08546"/>
    </source>
</evidence>
<dbReference type="SUPFAM" id="SSF48179">
    <property type="entry name" value="6-phosphogluconate dehydrogenase C-terminal domain-like"/>
    <property type="match status" value="1"/>
</dbReference>
<proteinExistence type="predicted"/>
<name>A0A286GMJ0_9PROT</name>
<dbReference type="InterPro" id="IPR051402">
    <property type="entry name" value="KPR-Related"/>
</dbReference>
<dbReference type="Pfam" id="PF02558">
    <property type="entry name" value="ApbA"/>
    <property type="match status" value="1"/>
</dbReference>
<evidence type="ECO:0000256" key="2">
    <source>
        <dbReference type="ARBA" id="ARBA00013014"/>
    </source>
</evidence>
<dbReference type="NCBIfam" id="NF005089">
    <property type="entry name" value="PRK06522.1-4"/>
    <property type="match status" value="1"/>
</dbReference>
<dbReference type="PANTHER" id="PTHR21708:SF45">
    <property type="entry name" value="2-DEHYDROPANTOATE 2-REDUCTASE"/>
    <property type="match status" value="1"/>
</dbReference>
<protein>
    <recommendedName>
        <fullName evidence="3">2-dehydropantoate 2-reductase</fullName>
        <ecNumber evidence="2">1.1.1.169</ecNumber>
    </recommendedName>
    <alternativeName>
        <fullName evidence="5">Ketopantoate reductase</fullName>
    </alternativeName>
</protein>
<keyword evidence="4" id="KW-0566">Pantothenate biosynthesis</keyword>
<evidence type="ECO:0000256" key="5">
    <source>
        <dbReference type="ARBA" id="ARBA00032024"/>
    </source>
</evidence>
<dbReference type="GO" id="GO:0008677">
    <property type="term" value="F:2-dehydropantoate 2-reductase activity"/>
    <property type="evidence" value="ECO:0007669"/>
    <property type="project" value="UniProtKB-EC"/>
</dbReference>
<evidence type="ECO:0000256" key="1">
    <source>
        <dbReference type="ARBA" id="ARBA00004994"/>
    </source>
</evidence>
<evidence type="ECO:0000313" key="9">
    <source>
        <dbReference type="EMBL" id="SOD96753.1"/>
    </source>
</evidence>
<evidence type="ECO:0000256" key="6">
    <source>
        <dbReference type="ARBA" id="ARBA00048793"/>
    </source>
</evidence>
<feature type="domain" description="Ketopantoate reductase N-terminal" evidence="7">
    <location>
        <begin position="9"/>
        <end position="175"/>
    </location>
</feature>
<dbReference type="UniPathway" id="UPA00028">
    <property type="reaction ID" value="UER00004"/>
</dbReference>
<evidence type="ECO:0000313" key="10">
    <source>
        <dbReference type="Proteomes" id="UP000219621"/>
    </source>
</evidence>
<comment type="pathway">
    <text evidence="1">Cofactor biosynthesis; (R)-pantothenate biosynthesis; (R)-pantoate from 3-methyl-2-oxobutanoate: step 2/2.</text>
</comment>
<keyword evidence="10" id="KW-1185">Reference proteome</keyword>